<evidence type="ECO:0000256" key="1">
    <source>
        <dbReference type="ARBA" id="ARBA00004496"/>
    </source>
</evidence>
<sequence length="176" mass="19552">MANASFDPNFKEELGHVDQWYRALTEAERTAAVYSLLQHSSPVQLRFFATLLQQMNAQDQLGAMLSPAHPEKGKSSCMHFTLLLLSSTRRTNHVPKPGDLQAQMVGAMAKAEKEASQKLLSVLPYQTGQVTRRPPDSLQGPRRALDRHSFAIGDTEEYKGLFPVGSDFLSPHPSTF</sequence>
<proteinExistence type="predicted"/>
<evidence type="ECO:0000259" key="3">
    <source>
        <dbReference type="Pfam" id="PF25479"/>
    </source>
</evidence>
<comment type="caution">
    <text evidence="4">The sequence shown here is derived from an EMBL/GenBank/DDBJ whole genome shotgun (WGS) entry which is preliminary data.</text>
</comment>
<dbReference type="OrthoDB" id="2155283at2759"/>
<name>A0A8H7U9H8_MORIS</name>
<dbReference type="GO" id="GO:0000289">
    <property type="term" value="P:nuclear-transcribed mRNA poly(A) tail shortening"/>
    <property type="evidence" value="ECO:0007669"/>
    <property type="project" value="TreeGrafter"/>
</dbReference>
<evidence type="ECO:0000313" key="4">
    <source>
        <dbReference type="EMBL" id="KAG2177321.1"/>
    </source>
</evidence>
<comment type="subcellular location">
    <subcellularLocation>
        <location evidence="1">Cytoplasm</location>
    </subcellularLocation>
</comment>
<dbReference type="AlphaFoldDB" id="A0A8H7U9H8"/>
<organism evidence="4 5">
    <name type="scientific">Mortierella isabellina</name>
    <name type="common">Filamentous fungus</name>
    <name type="synonym">Umbelopsis isabellina</name>
    <dbReference type="NCBI Taxonomy" id="91625"/>
    <lineage>
        <taxon>Eukaryota</taxon>
        <taxon>Fungi</taxon>
        <taxon>Fungi incertae sedis</taxon>
        <taxon>Mucoromycota</taxon>
        <taxon>Mucoromycotina</taxon>
        <taxon>Umbelopsidomycetes</taxon>
        <taxon>Umbelopsidales</taxon>
        <taxon>Umbelopsidaceae</taxon>
        <taxon>Umbelopsis</taxon>
    </lineage>
</organism>
<dbReference type="EMBL" id="JAEPQZ010000009">
    <property type="protein sequence ID" value="KAG2177321.1"/>
    <property type="molecule type" value="Genomic_DNA"/>
</dbReference>
<reference evidence="4" key="1">
    <citation type="submission" date="2020-12" db="EMBL/GenBank/DDBJ databases">
        <title>Metabolic potential, ecology and presence of endohyphal bacteria is reflected in genomic diversity of Mucoromycotina.</title>
        <authorList>
            <person name="Muszewska A."/>
            <person name="Okrasinska A."/>
            <person name="Steczkiewicz K."/>
            <person name="Drgas O."/>
            <person name="Orlowska M."/>
            <person name="Perlinska-Lenart U."/>
            <person name="Aleksandrzak-Piekarczyk T."/>
            <person name="Szatraj K."/>
            <person name="Zielenkiewicz U."/>
            <person name="Pilsyk S."/>
            <person name="Malc E."/>
            <person name="Mieczkowski P."/>
            <person name="Kruszewska J.S."/>
            <person name="Biernat P."/>
            <person name="Pawlowska J."/>
        </authorList>
    </citation>
    <scope>NUCLEOTIDE SEQUENCE</scope>
    <source>
        <strain evidence="4">WA0000067209</strain>
    </source>
</reference>
<dbReference type="GO" id="GO:0000932">
    <property type="term" value="C:P-body"/>
    <property type="evidence" value="ECO:0007669"/>
    <property type="project" value="TreeGrafter"/>
</dbReference>
<dbReference type="InterPro" id="IPR057327">
    <property type="entry name" value="Vts1_dom"/>
</dbReference>
<feature type="non-terminal residue" evidence="4">
    <location>
        <position position="1"/>
    </location>
</feature>
<dbReference type="Pfam" id="PF25479">
    <property type="entry name" value="Vts1"/>
    <property type="match status" value="1"/>
</dbReference>
<feature type="domain" description="RNA-binding protein vts1-like alpha-helical" evidence="3">
    <location>
        <begin position="15"/>
        <end position="55"/>
    </location>
</feature>
<dbReference type="GO" id="GO:0003729">
    <property type="term" value="F:mRNA binding"/>
    <property type="evidence" value="ECO:0007669"/>
    <property type="project" value="TreeGrafter"/>
</dbReference>
<protein>
    <recommendedName>
        <fullName evidence="3">RNA-binding protein vts1-like alpha-helical domain-containing protein</fullName>
    </recommendedName>
</protein>
<keyword evidence="5" id="KW-1185">Reference proteome</keyword>
<dbReference type="PANTHER" id="PTHR12515:SF5">
    <property type="entry name" value="PROTEIN SMAUG"/>
    <property type="match status" value="1"/>
</dbReference>
<dbReference type="Proteomes" id="UP000654370">
    <property type="component" value="Unassembled WGS sequence"/>
</dbReference>
<gene>
    <name evidence="4" type="ORF">INT43_007978</name>
</gene>
<accession>A0A8H7U9H8</accession>
<dbReference type="PANTHER" id="PTHR12515">
    <property type="entry name" value="STERILE ALPHA MOTIF DOMAIN CONTAINING PROTEIN 4-RELATED"/>
    <property type="match status" value="1"/>
</dbReference>
<dbReference type="InterPro" id="IPR050897">
    <property type="entry name" value="SMAUG/VTS1_RNA-bind"/>
</dbReference>
<evidence type="ECO:0000313" key="5">
    <source>
        <dbReference type="Proteomes" id="UP000654370"/>
    </source>
</evidence>
<evidence type="ECO:0000256" key="2">
    <source>
        <dbReference type="ARBA" id="ARBA00022490"/>
    </source>
</evidence>
<keyword evidence="2" id="KW-0963">Cytoplasm</keyword>